<reference evidence="3" key="1">
    <citation type="journal article" date="2015" name="PLoS Genet.">
        <title>The dynamic genome and transcriptome of the human fungal pathogen Blastomyces and close relative Emmonsia.</title>
        <authorList>
            <person name="Munoz J.F."/>
            <person name="Gauthier G.M."/>
            <person name="Desjardins C.A."/>
            <person name="Gallo J.E."/>
            <person name="Holder J."/>
            <person name="Sullivan T.D."/>
            <person name="Marty A.J."/>
            <person name="Carmen J.C."/>
            <person name="Chen Z."/>
            <person name="Ding L."/>
            <person name="Gujja S."/>
            <person name="Magrini V."/>
            <person name="Misas E."/>
            <person name="Mitreva M."/>
            <person name="Priest M."/>
            <person name="Saif S."/>
            <person name="Whiston E.A."/>
            <person name="Young S."/>
            <person name="Zeng Q."/>
            <person name="Goldman W.E."/>
            <person name="Mardis E.R."/>
            <person name="Taylor J.W."/>
            <person name="McEwen J.G."/>
            <person name="Clay O.K."/>
            <person name="Klein B.S."/>
            <person name="Cuomo C.A."/>
        </authorList>
    </citation>
    <scope>NUCLEOTIDE SEQUENCE [LARGE SCALE GENOMIC DNA]</scope>
    <source>
        <strain evidence="3">ER-3 / ATCC MYA-2586</strain>
    </source>
</reference>
<feature type="compositionally biased region" description="Polar residues" evidence="1">
    <location>
        <begin position="24"/>
        <end position="33"/>
    </location>
</feature>
<evidence type="ECO:0000313" key="3">
    <source>
        <dbReference type="Proteomes" id="UP000002039"/>
    </source>
</evidence>
<feature type="region of interest" description="Disordered" evidence="1">
    <location>
        <begin position="1"/>
        <end position="33"/>
    </location>
</feature>
<organism evidence="2 3">
    <name type="scientific">Ajellomyces dermatitidis (strain ER-3 / ATCC MYA-2586)</name>
    <name type="common">Blastomyces dermatitidis</name>
    <dbReference type="NCBI Taxonomy" id="559297"/>
    <lineage>
        <taxon>Eukaryota</taxon>
        <taxon>Fungi</taxon>
        <taxon>Dikarya</taxon>
        <taxon>Ascomycota</taxon>
        <taxon>Pezizomycotina</taxon>
        <taxon>Eurotiomycetes</taxon>
        <taxon>Eurotiomycetidae</taxon>
        <taxon>Onygenales</taxon>
        <taxon>Ajellomycetaceae</taxon>
        <taxon>Blastomyces</taxon>
    </lineage>
</organism>
<protein>
    <submittedName>
        <fullName evidence="2">Uncharacterized protein</fullName>
    </submittedName>
</protein>
<dbReference type="EMBL" id="EQ999986">
    <property type="protein sequence ID" value="EEQ85994.1"/>
    <property type="molecule type" value="Genomic_DNA"/>
</dbReference>
<keyword evidence="3" id="KW-1185">Reference proteome</keyword>
<evidence type="ECO:0000256" key="1">
    <source>
        <dbReference type="SAM" id="MobiDB-lite"/>
    </source>
</evidence>
<feature type="compositionally biased region" description="Polar residues" evidence="1">
    <location>
        <begin position="1"/>
        <end position="15"/>
    </location>
</feature>
<dbReference type="RefSeq" id="XP_045273627.1">
    <property type="nucleotide sequence ID" value="XM_045425046.1"/>
</dbReference>
<name>A0ABM9YGD8_AJEDR</name>
<dbReference type="Proteomes" id="UP000002039">
    <property type="component" value="Unassembled WGS sequence"/>
</dbReference>
<evidence type="ECO:0000313" key="2">
    <source>
        <dbReference type="EMBL" id="EEQ85994.1"/>
    </source>
</evidence>
<gene>
    <name evidence="2" type="ORF">BDCG_09263</name>
</gene>
<sequence length="147" mass="16234">MVQSTNSCIPDQQNYLREPEAGSRSPSSVAEAQNTQVSGAQLVAGKQTQNTREIQYMFSKSPANLAPLLGDLLSDAMRASNQWASEQRAGESTTECLTVLIPEEVEEDISITLWAGRRQADRIIEIFRMRRTWSASPSRLSLPPHGS</sequence>
<dbReference type="GeneID" id="69030705"/>
<proteinExistence type="predicted"/>
<accession>A0ABM9YGD8</accession>